<dbReference type="GO" id="GO:0004156">
    <property type="term" value="F:dihydropteroate synthase activity"/>
    <property type="evidence" value="ECO:0007669"/>
    <property type="project" value="TreeGrafter"/>
</dbReference>
<dbReference type="Gene3D" id="3.20.20.20">
    <property type="entry name" value="Dihydropteroate synthase-like"/>
    <property type="match status" value="1"/>
</dbReference>
<feature type="non-terminal residue" evidence="2">
    <location>
        <position position="108"/>
    </location>
</feature>
<dbReference type="GO" id="GO:0005829">
    <property type="term" value="C:cytosol"/>
    <property type="evidence" value="ECO:0007669"/>
    <property type="project" value="TreeGrafter"/>
</dbReference>
<dbReference type="Pfam" id="PF00809">
    <property type="entry name" value="Pterin_bind"/>
    <property type="match status" value="1"/>
</dbReference>
<dbReference type="PANTHER" id="PTHR20941:SF1">
    <property type="entry name" value="FOLIC ACID SYNTHESIS PROTEIN FOL1"/>
    <property type="match status" value="1"/>
</dbReference>
<evidence type="ECO:0000313" key="2">
    <source>
        <dbReference type="EMBL" id="SVA61128.1"/>
    </source>
</evidence>
<dbReference type="GO" id="GO:0046654">
    <property type="term" value="P:tetrahydrofolate biosynthetic process"/>
    <property type="evidence" value="ECO:0007669"/>
    <property type="project" value="TreeGrafter"/>
</dbReference>
<reference evidence="2" key="1">
    <citation type="submission" date="2018-05" db="EMBL/GenBank/DDBJ databases">
        <authorList>
            <person name="Lanie J.A."/>
            <person name="Ng W.-L."/>
            <person name="Kazmierczak K.M."/>
            <person name="Andrzejewski T.M."/>
            <person name="Davidsen T.M."/>
            <person name="Wayne K.J."/>
            <person name="Tettelin H."/>
            <person name="Glass J.I."/>
            <person name="Rusch D."/>
            <person name="Podicherti R."/>
            <person name="Tsui H.-C.T."/>
            <person name="Winkler M.E."/>
        </authorList>
    </citation>
    <scope>NUCLEOTIDE SEQUENCE</scope>
</reference>
<organism evidence="2">
    <name type="scientific">marine metagenome</name>
    <dbReference type="NCBI Taxonomy" id="408172"/>
    <lineage>
        <taxon>unclassified sequences</taxon>
        <taxon>metagenomes</taxon>
        <taxon>ecological metagenomes</taxon>
    </lineage>
</organism>
<dbReference type="EMBL" id="UINC01014310">
    <property type="protein sequence ID" value="SVA61128.1"/>
    <property type="molecule type" value="Genomic_DNA"/>
</dbReference>
<dbReference type="InterPro" id="IPR045031">
    <property type="entry name" value="DHP_synth-like"/>
</dbReference>
<name>A0A381X8X5_9ZZZZ</name>
<accession>A0A381X8X5</accession>
<dbReference type="PROSITE" id="PS50972">
    <property type="entry name" value="PTERIN_BINDING"/>
    <property type="match status" value="1"/>
</dbReference>
<sequence>MTININGILLDLSTPKVMGILNITPDSFYDGGKFNSDKKILNKVDKMISQGADMIDIGGYSSRPGAKEVNIDNEIKRVLPVIELIKNKFNDIIISIDTFRSEVAIKAI</sequence>
<feature type="domain" description="Pterin-binding" evidence="1">
    <location>
        <begin position="15"/>
        <end position="108"/>
    </location>
</feature>
<dbReference type="InterPro" id="IPR000489">
    <property type="entry name" value="Pterin-binding_dom"/>
</dbReference>
<protein>
    <recommendedName>
        <fullName evidence="1">Pterin-binding domain-containing protein</fullName>
    </recommendedName>
</protein>
<dbReference type="InterPro" id="IPR011005">
    <property type="entry name" value="Dihydropteroate_synth-like_sf"/>
</dbReference>
<proteinExistence type="predicted"/>
<dbReference type="PANTHER" id="PTHR20941">
    <property type="entry name" value="FOLATE SYNTHESIS PROTEINS"/>
    <property type="match status" value="1"/>
</dbReference>
<evidence type="ECO:0000259" key="1">
    <source>
        <dbReference type="PROSITE" id="PS50972"/>
    </source>
</evidence>
<gene>
    <name evidence="2" type="ORF">METZ01_LOCUS113982</name>
</gene>
<dbReference type="AlphaFoldDB" id="A0A381X8X5"/>
<dbReference type="SUPFAM" id="SSF51717">
    <property type="entry name" value="Dihydropteroate synthetase-like"/>
    <property type="match status" value="1"/>
</dbReference>
<dbReference type="PROSITE" id="PS00793">
    <property type="entry name" value="DHPS_2"/>
    <property type="match status" value="1"/>
</dbReference>
<dbReference type="PROSITE" id="PS00792">
    <property type="entry name" value="DHPS_1"/>
    <property type="match status" value="1"/>
</dbReference>